<dbReference type="SUPFAM" id="SSF52922">
    <property type="entry name" value="TK C-terminal domain-like"/>
    <property type="match status" value="1"/>
</dbReference>
<dbReference type="Gene3D" id="3.40.50.970">
    <property type="match status" value="1"/>
</dbReference>
<evidence type="ECO:0000259" key="6">
    <source>
        <dbReference type="Pfam" id="PF17147"/>
    </source>
</evidence>
<sequence>MIGVAPKETSRGGLLKALSANEAVAEAVKDLDVDVIAAYPITPQTTVVEKLAEYVANGLLDAEFVPVESEHSALSVVLGASAVGARSFTATSSQGLIYMHEMLHIASGLRLPIVMSVAMRALSAPISIWNDHSDVMNVRDSGWIIYFVSSAQEAYDTTLMAYRLAEDPSVLLPVMVAYDGFIASHTIEPVSVEGRDAALDFAPKRVTWETLDPKNPVTMGAITSPDYYYEIKYQQVDAMKKALERARDVEREFGNRFGRGYGLVEGYMVEDAEAALLVTASYWDNVRIAVDLARKKGLKAGALKLRLYRPFPREELLDSIKNLKVLGVIDRAISYGATPSGPLAVEIIAAIRERSNVAVQSIVAGIGQRTVYIEDYLKLFERLKEIGDRGERPDTTLFYGVRA</sequence>
<dbReference type="InterPro" id="IPR002880">
    <property type="entry name" value="Pyrv_Fd/Flavodoxin_OxRdtase_N"/>
</dbReference>
<dbReference type="EMBL" id="DRZC01000055">
    <property type="protein sequence ID" value="HHQ80552.1"/>
    <property type="molecule type" value="Genomic_DNA"/>
</dbReference>
<organism evidence="7">
    <name type="scientific">Fervidicoccus fontis</name>
    <dbReference type="NCBI Taxonomy" id="683846"/>
    <lineage>
        <taxon>Archaea</taxon>
        <taxon>Thermoproteota</taxon>
        <taxon>Thermoprotei</taxon>
        <taxon>Fervidicoccales</taxon>
        <taxon>Fervidicoccaceae</taxon>
        <taxon>Fervidicoccus</taxon>
    </lineage>
</organism>
<dbReference type="FunFam" id="3.40.50.970:FF:000012">
    <property type="entry name" value="Pyruvate:ferredoxin (Flavodoxin) oxidoreductase"/>
    <property type="match status" value="1"/>
</dbReference>
<comment type="caution">
    <text evidence="7">The sequence shown here is derived from an EMBL/GenBank/DDBJ whole genome shotgun (WGS) entry which is preliminary data.</text>
</comment>
<dbReference type="AlphaFoldDB" id="A0A7J3ZKY3"/>
<dbReference type="GO" id="GO:0019164">
    <property type="term" value="F:pyruvate synthase activity"/>
    <property type="evidence" value="ECO:0007669"/>
    <property type="project" value="UniProtKB-ARBA"/>
</dbReference>
<evidence type="ECO:0000256" key="2">
    <source>
        <dbReference type="ARBA" id="ARBA00012691"/>
    </source>
</evidence>
<dbReference type="PANTHER" id="PTHR32154:SF30">
    <property type="entry name" value="2-OXOACID OXIDOREDUCTASE (FERREDOXIN)"/>
    <property type="match status" value="1"/>
</dbReference>
<dbReference type="EC" id="1.2.7.11" evidence="2"/>
<name>A0A7J3ZKY3_9CREN</name>
<comment type="subunit">
    <text evidence="1">Heterodimer composed of an alpha and a beta subunit.</text>
</comment>
<evidence type="ECO:0000256" key="4">
    <source>
        <dbReference type="ARBA" id="ARBA00048893"/>
    </source>
</evidence>
<dbReference type="GO" id="GO:0006979">
    <property type="term" value="P:response to oxidative stress"/>
    <property type="evidence" value="ECO:0007669"/>
    <property type="project" value="TreeGrafter"/>
</dbReference>
<evidence type="ECO:0000259" key="5">
    <source>
        <dbReference type="Pfam" id="PF01855"/>
    </source>
</evidence>
<keyword evidence="3" id="KW-0560">Oxidoreductase</keyword>
<dbReference type="GO" id="GO:0018491">
    <property type="term" value="F:2-oxobutyrate synthase activity"/>
    <property type="evidence" value="ECO:0007669"/>
    <property type="project" value="UniProtKB-ARBA"/>
</dbReference>
<feature type="domain" description="Pyruvate flavodoxin/ferredoxin oxidoreductase pyrimidine binding" evidence="5">
    <location>
        <begin position="27"/>
        <end position="250"/>
    </location>
</feature>
<proteinExistence type="predicted"/>
<dbReference type="CDD" id="cd07034">
    <property type="entry name" value="TPP_PYR_PFOR_IOR-alpha_like"/>
    <property type="match status" value="1"/>
</dbReference>
<reference evidence="7" key="1">
    <citation type="journal article" date="2020" name="mSystems">
        <title>Genome- and Community-Level Interaction Insights into Carbon Utilization and Element Cycling Functions of Hydrothermarchaeota in Hydrothermal Sediment.</title>
        <authorList>
            <person name="Zhou Z."/>
            <person name="Liu Y."/>
            <person name="Xu W."/>
            <person name="Pan J."/>
            <person name="Luo Z.H."/>
            <person name="Li M."/>
        </authorList>
    </citation>
    <scope>NUCLEOTIDE SEQUENCE [LARGE SCALE GENOMIC DNA]</scope>
    <source>
        <strain evidence="7">SpSt-1116</strain>
    </source>
</reference>
<dbReference type="PANTHER" id="PTHR32154">
    <property type="entry name" value="PYRUVATE-FLAVODOXIN OXIDOREDUCTASE-RELATED"/>
    <property type="match status" value="1"/>
</dbReference>
<comment type="catalytic activity">
    <reaction evidence="4">
        <text>a 2-oxocarboxylate + 2 oxidized [2Fe-2S]-[ferredoxin] + CoA = an acyl-CoA + 2 reduced [2Fe-2S]-[ferredoxin] + CO2 + H(+)</text>
        <dbReference type="Rhea" id="RHEA:42316"/>
        <dbReference type="Rhea" id="RHEA-COMP:10000"/>
        <dbReference type="Rhea" id="RHEA-COMP:10001"/>
        <dbReference type="ChEBI" id="CHEBI:15378"/>
        <dbReference type="ChEBI" id="CHEBI:16526"/>
        <dbReference type="ChEBI" id="CHEBI:33737"/>
        <dbReference type="ChEBI" id="CHEBI:33738"/>
        <dbReference type="ChEBI" id="CHEBI:35179"/>
        <dbReference type="ChEBI" id="CHEBI:57287"/>
        <dbReference type="ChEBI" id="CHEBI:58342"/>
        <dbReference type="EC" id="1.2.7.11"/>
    </reaction>
</comment>
<evidence type="ECO:0000256" key="3">
    <source>
        <dbReference type="ARBA" id="ARBA00023002"/>
    </source>
</evidence>
<dbReference type="InterPro" id="IPR009014">
    <property type="entry name" value="Transketo_C/PFOR_II"/>
</dbReference>
<dbReference type="Gene3D" id="3.40.50.920">
    <property type="match status" value="1"/>
</dbReference>
<dbReference type="Pfam" id="PF01855">
    <property type="entry name" value="POR_N"/>
    <property type="match status" value="1"/>
</dbReference>
<accession>A0A7J3ZKY3</accession>
<evidence type="ECO:0000313" key="7">
    <source>
        <dbReference type="EMBL" id="HHQ80552.1"/>
    </source>
</evidence>
<dbReference type="InterPro" id="IPR050722">
    <property type="entry name" value="Pyruvate:ferred/Flavod_OxRd"/>
</dbReference>
<dbReference type="Pfam" id="PF17147">
    <property type="entry name" value="PFOR_II"/>
    <property type="match status" value="1"/>
</dbReference>
<dbReference type="SUPFAM" id="SSF52518">
    <property type="entry name" value="Thiamin diphosphate-binding fold (THDP-binding)"/>
    <property type="match status" value="1"/>
</dbReference>
<feature type="domain" description="Pyruvate:ferredoxin oxidoreductase core" evidence="6">
    <location>
        <begin position="272"/>
        <end position="375"/>
    </location>
</feature>
<protein>
    <recommendedName>
        <fullName evidence="2">2-oxoacid oxidoreductase (ferredoxin)</fullName>
        <ecNumber evidence="2">1.2.7.11</ecNumber>
    </recommendedName>
</protein>
<dbReference type="InterPro" id="IPR029061">
    <property type="entry name" value="THDP-binding"/>
</dbReference>
<evidence type="ECO:0000256" key="1">
    <source>
        <dbReference type="ARBA" id="ARBA00011631"/>
    </source>
</evidence>
<gene>
    <name evidence="7" type="ORF">ENM78_03760</name>
</gene>
<dbReference type="InterPro" id="IPR033412">
    <property type="entry name" value="PFOR_II"/>
</dbReference>